<reference evidence="1 2" key="1">
    <citation type="journal article" date="2016" name="Int. J. Syst. Evol. Microbiol.">
        <title>Paraphotobacterium marinum gen. nov., sp. nov., a member of the family Vibrionaceae, isolated from surface seawater.</title>
        <authorList>
            <person name="Huang Z."/>
            <person name="Dong C."/>
            <person name="Shao Z."/>
        </authorList>
    </citation>
    <scope>NUCLEOTIDE SEQUENCE [LARGE SCALE GENOMIC DNA]</scope>
    <source>
        <strain evidence="1 2">NSCS20N07D</strain>
    </source>
</reference>
<evidence type="ECO:0000313" key="1">
    <source>
        <dbReference type="EMBL" id="ASK78197.1"/>
    </source>
</evidence>
<dbReference type="Proteomes" id="UP000242175">
    <property type="component" value="Chromosome large"/>
</dbReference>
<dbReference type="AlphaFoldDB" id="A0A220VCX7"/>
<evidence type="ECO:0000313" key="2">
    <source>
        <dbReference type="Proteomes" id="UP000242175"/>
    </source>
</evidence>
<dbReference type="Gene3D" id="3.55.40.10">
    <property type="entry name" value="minor pseudopilin epsh domain"/>
    <property type="match status" value="1"/>
</dbReference>
<keyword evidence="2" id="KW-1185">Reference proteome</keyword>
<gene>
    <name evidence="1" type="ORF">CF386_03690</name>
</gene>
<proteinExistence type="predicted"/>
<dbReference type="KEGG" id="pmai:CF386_03690"/>
<name>A0A220VCX7_9GAMM</name>
<accession>A0A220VCX7</accession>
<sequence>MNFKLLKNENLFKNDLNNIQIKMENNETVRPSIILESNGFIAPFELEVFNSSNESKIGSIFINETGKLQKKYESAE</sequence>
<protein>
    <submittedName>
        <fullName evidence="1">Uncharacterized protein</fullName>
    </submittedName>
</protein>
<dbReference type="EMBL" id="CP022355">
    <property type="protein sequence ID" value="ASK78197.1"/>
    <property type="molecule type" value="Genomic_DNA"/>
</dbReference>
<organism evidence="1 2">
    <name type="scientific">Paraphotobacterium marinum</name>
    <dbReference type="NCBI Taxonomy" id="1755811"/>
    <lineage>
        <taxon>Bacteria</taxon>
        <taxon>Pseudomonadati</taxon>
        <taxon>Pseudomonadota</taxon>
        <taxon>Gammaproteobacteria</taxon>
        <taxon>Vibrionales</taxon>
        <taxon>Vibrionaceae</taxon>
        <taxon>Paraphotobacterium</taxon>
    </lineage>
</organism>